<feature type="chain" id="PRO_5015620966" description="Solute-binding protein family 3/N-terminal domain-containing protein" evidence="1">
    <location>
        <begin position="20"/>
        <end position="259"/>
    </location>
</feature>
<organism evidence="3 4">
    <name type="scientific">Saliniradius amylolyticus</name>
    <dbReference type="NCBI Taxonomy" id="2183582"/>
    <lineage>
        <taxon>Bacteria</taxon>
        <taxon>Pseudomonadati</taxon>
        <taxon>Pseudomonadota</taxon>
        <taxon>Gammaproteobacteria</taxon>
        <taxon>Alteromonadales</taxon>
        <taxon>Alteromonadaceae</taxon>
        <taxon>Saliniradius</taxon>
    </lineage>
</organism>
<dbReference type="InterPro" id="IPR001638">
    <property type="entry name" value="Solute-binding_3/MltF_N"/>
</dbReference>
<dbReference type="Pfam" id="PF00497">
    <property type="entry name" value="SBP_bac_3"/>
    <property type="match status" value="1"/>
</dbReference>
<dbReference type="RefSeq" id="WP_109339358.1">
    <property type="nucleotide sequence ID" value="NZ_CP029347.1"/>
</dbReference>
<dbReference type="Proteomes" id="UP000245728">
    <property type="component" value="Chromosome"/>
</dbReference>
<reference evidence="3 4" key="1">
    <citation type="submission" date="2018-05" db="EMBL/GenBank/DDBJ databases">
        <title>Salinimonas sp. HMF8227 Genome sequencing and assembly.</title>
        <authorList>
            <person name="Kang H."/>
            <person name="Kang J."/>
            <person name="Cha I."/>
            <person name="Kim H."/>
            <person name="Joh K."/>
        </authorList>
    </citation>
    <scope>NUCLEOTIDE SEQUENCE [LARGE SCALE GENOMIC DNA]</scope>
    <source>
        <strain evidence="3 4">HMF8227</strain>
    </source>
</reference>
<feature type="signal peptide" evidence="1">
    <location>
        <begin position="1"/>
        <end position="19"/>
    </location>
</feature>
<dbReference type="AlphaFoldDB" id="A0A2S2E2C1"/>
<accession>A0A2S2E2C1</accession>
<name>A0A2S2E2C1_9ALTE</name>
<keyword evidence="1" id="KW-0732">Signal</keyword>
<feature type="domain" description="Solute-binding protein family 3/N-terminal" evidence="2">
    <location>
        <begin position="42"/>
        <end position="236"/>
    </location>
</feature>
<keyword evidence="4" id="KW-1185">Reference proteome</keyword>
<proteinExistence type="predicted"/>
<dbReference type="SUPFAM" id="SSF53850">
    <property type="entry name" value="Periplasmic binding protein-like II"/>
    <property type="match status" value="1"/>
</dbReference>
<evidence type="ECO:0000313" key="4">
    <source>
        <dbReference type="Proteomes" id="UP000245728"/>
    </source>
</evidence>
<gene>
    <name evidence="3" type="ORF">HMF8227_01261</name>
</gene>
<protein>
    <recommendedName>
        <fullName evidence="2">Solute-binding protein family 3/N-terminal domain-containing protein</fullName>
    </recommendedName>
</protein>
<evidence type="ECO:0000259" key="2">
    <source>
        <dbReference type="Pfam" id="PF00497"/>
    </source>
</evidence>
<dbReference type="Gene3D" id="3.40.190.10">
    <property type="entry name" value="Periplasmic binding protein-like II"/>
    <property type="match status" value="2"/>
</dbReference>
<dbReference type="EMBL" id="CP029347">
    <property type="protein sequence ID" value="AWL11739.1"/>
    <property type="molecule type" value="Genomic_DNA"/>
</dbReference>
<evidence type="ECO:0000256" key="1">
    <source>
        <dbReference type="SAM" id="SignalP"/>
    </source>
</evidence>
<dbReference type="OrthoDB" id="6331672at2"/>
<dbReference type="KEGG" id="salh:HMF8227_01261"/>
<evidence type="ECO:0000313" key="3">
    <source>
        <dbReference type="EMBL" id="AWL11739.1"/>
    </source>
</evidence>
<sequence length="259" mass="29376">MSRWLLLIALWFHCEAGLAAAKVSITVFDNHEEFTRLSPAYGLSWTLLEQAARKAEIQFDKRSTVWLGAQRRVKAHKSDLAFGALYSEERAKWAYFSLPMATESSALYVPAHVNAGPIDYKDSIVGVSNGSIQHRYAQKKGFNQIYPARSAFDLFAALNGQRIDYALLSDAFVRVYCQSHEVDLCPKRVTESLIHTTVHFVTANDNRPMINVVKRLNQALLSMGDSPQVKALFERYGFSNDQYQQWLDLIQSSPKLNRP</sequence>